<keyword evidence="5 7" id="KW-1133">Transmembrane helix</keyword>
<sequence>MNPYLEILIRAVGAFVAVLVITRVVGKSQVGQLTVADFVNAIVLGSIAASLVTDLKENGWYYAFGLVLFGLLTLICEYGSLKSRPLRKLLEGEPTVIIHNGKILEHNMKKLTYNLDNLMMQLREKNVFNIADVEFAVAEPNGKLSVLLKSHKQPLTPEHMQIPTRYQGIPSELIVDGVVIQQNLKQNNLTEDWLYRELEKQGVKSVKDVVYASLDSEGNLYVDKKEDTMQNVTDITDKLPGKMPQ</sequence>
<proteinExistence type="inferred from homology"/>
<feature type="domain" description="YetF-like N-terminal transmembrane" evidence="9">
    <location>
        <begin position="4"/>
        <end position="78"/>
    </location>
</feature>
<dbReference type="Pfam" id="PF04239">
    <property type="entry name" value="DUF421"/>
    <property type="match status" value="1"/>
</dbReference>
<gene>
    <name evidence="10" type="ORF">SAMN02745218_00882</name>
</gene>
<keyword evidence="3" id="KW-1003">Cell membrane</keyword>
<comment type="similarity">
    <text evidence="2">Belongs to the UPF0702 family.</text>
</comment>
<evidence type="ECO:0000256" key="2">
    <source>
        <dbReference type="ARBA" id="ARBA00006448"/>
    </source>
</evidence>
<reference evidence="11" key="1">
    <citation type="submission" date="2016-11" db="EMBL/GenBank/DDBJ databases">
        <authorList>
            <person name="Varghese N."/>
            <person name="Submissions S."/>
        </authorList>
    </citation>
    <scope>NUCLEOTIDE SEQUENCE [LARGE SCALE GENOMIC DNA]</scope>
    <source>
        <strain evidence="11">DSM 11792</strain>
    </source>
</reference>
<evidence type="ECO:0000256" key="1">
    <source>
        <dbReference type="ARBA" id="ARBA00004651"/>
    </source>
</evidence>
<evidence type="ECO:0000256" key="4">
    <source>
        <dbReference type="ARBA" id="ARBA00022692"/>
    </source>
</evidence>
<dbReference type="Proteomes" id="UP000184196">
    <property type="component" value="Unassembled WGS sequence"/>
</dbReference>
<protein>
    <submittedName>
        <fullName evidence="10">Uncharacterized membrane protein YcaP, DUF421 family</fullName>
    </submittedName>
</protein>
<evidence type="ECO:0000256" key="6">
    <source>
        <dbReference type="ARBA" id="ARBA00023136"/>
    </source>
</evidence>
<feature type="transmembrane region" description="Helical" evidence="7">
    <location>
        <begin position="33"/>
        <end position="53"/>
    </location>
</feature>
<dbReference type="AlphaFoldDB" id="A0A1M4WNW6"/>
<dbReference type="EMBL" id="FQUW01000009">
    <property type="protein sequence ID" value="SHE83001.1"/>
    <property type="molecule type" value="Genomic_DNA"/>
</dbReference>
<dbReference type="Pfam" id="PF20730">
    <property type="entry name" value="YetF_N"/>
    <property type="match status" value="1"/>
</dbReference>
<keyword evidence="11" id="KW-1185">Reference proteome</keyword>
<dbReference type="OrthoDB" id="1682423at2"/>
<keyword evidence="4 7" id="KW-0812">Transmembrane</keyword>
<organism evidence="10 11">
    <name type="scientific">Desulfofundulus australicus DSM 11792</name>
    <dbReference type="NCBI Taxonomy" id="1121425"/>
    <lineage>
        <taxon>Bacteria</taxon>
        <taxon>Bacillati</taxon>
        <taxon>Bacillota</taxon>
        <taxon>Clostridia</taxon>
        <taxon>Eubacteriales</taxon>
        <taxon>Peptococcaceae</taxon>
        <taxon>Desulfofundulus</taxon>
    </lineage>
</organism>
<evidence type="ECO:0000256" key="7">
    <source>
        <dbReference type="SAM" id="Phobius"/>
    </source>
</evidence>
<feature type="transmembrane region" description="Helical" evidence="7">
    <location>
        <begin position="59"/>
        <end position="81"/>
    </location>
</feature>
<dbReference type="PANTHER" id="PTHR34582">
    <property type="entry name" value="UPF0702 TRANSMEMBRANE PROTEIN YCAP"/>
    <property type="match status" value="1"/>
</dbReference>
<dbReference type="RefSeq" id="WP_027355843.1">
    <property type="nucleotide sequence ID" value="NZ_FQUW01000009.1"/>
</dbReference>
<dbReference type="InterPro" id="IPR048454">
    <property type="entry name" value="YetF_N"/>
</dbReference>
<evidence type="ECO:0000313" key="11">
    <source>
        <dbReference type="Proteomes" id="UP000184196"/>
    </source>
</evidence>
<dbReference type="GO" id="GO:0005886">
    <property type="term" value="C:plasma membrane"/>
    <property type="evidence" value="ECO:0007669"/>
    <property type="project" value="UniProtKB-SubCell"/>
</dbReference>
<feature type="transmembrane region" description="Helical" evidence="7">
    <location>
        <begin position="7"/>
        <end position="26"/>
    </location>
</feature>
<dbReference type="InterPro" id="IPR023090">
    <property type="entry name" value="UPF0702_alpha/beta_dom_sf"/>
</dbReference>
<evidence type="ECO:0000259" key="9">
    <source>
        <dbReference type="Pfam" id="PF20730"/>
    </source>
</evidence>
<feature type="domain" description="YetF C-terminal" evidence="8">
    <location>
        <begin position="82"/>
        <end position="214"/>
    </location>
</feature>
<dbReference type="InterPro" id="IPR007353">
    <property type="entry name" value="DUF421"/>
</dbReference>
<evidence type="ECO:0000256" key="3">
    <source>
        <dbReference type="ARBA" id="ARBA00022475"/>
    </source>
</evidence>
<comment type="subcellular location">
    <subcellularLocation>
        <location evidence="1">Cell membrane</location>
        <topology evidence="1">Multi-pass membrane protein</topology>
    </subcellularLocation>
</comment>
<evidence type="ECO:0000256" key="5">
    <source>
        <dbReference type="ARBA" id="ARBA00022989"/>
    </source>
</evidence>
<dbReference type="PANTHER" id="PTHR34582:SF7">
    <property type="entry name" value="UPF0702 TRANSMEMBRANE PROTEIN YDFS"/>
    <property type="match status" value="1"/>
</dbReference>
<keyword evidence="6 7" id="KW-0472">Membrane</keyword>
<name>A0A1M4WNW6_9FIRM</name>
<dbReference type="Gene3D" id="3.30.240.20">
    <property type="entry name" value="bsu07140 like domains"/>
    <property type="match status" value="2"/>
</dbReference>
<evidence type="ECO:0000313" key="10">
    <source>
        <dbReference type="EMBL" id="SHE83001.1"/>
    </source>
</evidence>
<evidence type="ECO:0000259" key="8">
    <source>
        <dbReference type="Pfam" id="PF04239"/>
    </source>
</evidence>
<accession>A0A1M4WNW6</accession>